<evidence type="ECO:0000313" key="2">
    <source>
        <dbReference type="EMBL" id="KAK4033178.1"/>
    </source>
</evidence>
<organism evidence="2 3">
    <name type="scientific">Parachaetomium inaequale</name>
    <dbReference type="NCBI Taxonomy" id="2588326"/>
    <lineage>
        <taxon>Eukaryota</taxon>
        <taxon>Fungi</taxon>
        <taxon>Dikarya</taxon>
        <taxon>Ascomycota</taxon>
        <taxon>Pezizomycotina</taxon>
        <taxon>Sordariomycetes</taxon>
        <taxon>Sordariomycetidae</taxon>
        <taxon>Sordariales</taxon>
        <taxon>Chaetomiaceae</taxon>
        <taxon>Parachaetomium</taxon>
    </lineage>
</organism>
<dbReference type="AlphaFoldDB" id="A0AAN6SMY3"/>
<dbReference type="EMBL" id="MU854547">
    <property type="protein sequence ID" value="KAK4033178.1"/>
    <property type="molecule type" value="Genomic_DNA"/>
</dbReference>
<gene>
    <name evidence="2" type="ORF">C8A01DRAFT_40370</name>
</gene>
<dbReference type="Proteomes" id="UP001303115">
    <property type="component" value="Unassembled WGS sequence"/>
</dbReference>
<sequence>MSLAAPLKRSLSRSLIRIIQRTLPLVKSRGRSWTTNAKTRMPIDIESSQGTPSPPYTKEEKDWLKRHWDGEFKFLLAYGMSIYKEEDREEGRRIVRAMMEQDGY</sequence>
<feature type="region of interest" description="Disordered" evidence="1">
    <location>
        <begin position="37"/>
        <end position="59"/>
    </location>
</feature>
<accession>A0AAN6SMY3</accession>
<evidence type="ECO:0000256" key="1">
    <source>
        <dbReference type="SAM" id="MobiDB-lite"/>
    </source>
</evidence>
<reference evidence="3" key="1">
    <citation type="journal article" date="2023" name="Mol. Phylogenet. Evol.">
        <title>Genome-scale phylogeny and comparative genomics of the fungal order Sordariales.</title>
        <authorList>
            <person name="Hensen N."/>
            <person name="Bonometti L."/>
            <person name="Westerberg I."/>
            <person name="Brannstrom I.O."/>
            <person name="Guillou S."/>
            <person name="Cros-Aarteil S."/>
            <person name="Calhoun S."/>
            <person name="Haridas S."/>
            <person name="Kuo A."/>
            <person name="Mondo S."/>
            <person name="Pangilinan J."/>
            <person name="Riley R."/>
            <person name="LaButti K."/>
            <person name="Andreopoulos B."/>
            <person name="Lipzen A."/>
            <person name="Chen C."/>
            <person name="Yan M."/>
            <person name="Daum C."/>
            <person name="Ng V."/>
            <person name="Clum A."/>
            <person name="Steindorff A."/>
            <person name="Ohm R.A."/>
            <person name="Martin F."/>
            <person name="Silar P."/>
            <person name="Natvig D.O."/>
            <person name="Lalanne C."/>
            <person name="Gautier V."/>
            <person name="Ament-Velasquez S.L."/>
            <person name="Kruys A."/>
            <person name="Hutchinson M.I."/>
            <person name="Powell A.J."/>
            <person name="Barry K."/>
            <person name="Miller A.N."/>
            <person name="Grigoriev I.V."/>
            <person name="Debuchy R."/>
            <person name="Gladieux P."/>
            <person name="Hiltunen Thoren M."/>
            <person name="Johannesson H."/>
        </authorList>
    </citation>
    <scope>NUCLEOTIDE SEQUENCE [LARGE SCALE GENOMIC DNA]</scope>
    <source>
        <strain evidence="3">CBS 284.82</strain>
    </source>
</reference>
<proteinExistence type="predicted"/>
<comment type="caution">
    <text evidence="2">The sequence shown here is derived from an EMBL/GenBank/DDBJ whole genome shotgun (WGS) entry which is preliminary data.</text>
</comment>
<name>A0AAN6SMY3_9PEZI</name>
<evidence type="ECO:0000313" key="3">
    <source>
        <dbReference type="Proteomes" id="UP001303115"/>
    </source>
</evidence>
<protein>
    <submittedName>
        <fullName evidence="2">Uncharacterized protein</fullName>
    </submittedName>
</protein>
<keyword evidence="3" id="KW-1185">Reference proteome</keyword>